<dbReference type="SMART" id="SM00198">
    <property type="entry name" value="SCP"/>
    <property type="match status" value="1"/>
</dbReference>
<dbReference type="SUPFAM" id="SSF55797">
    <property type="entry name" value="PR-1-like"/>
    <property type="match status" value="1"/>
</dbReference>
<evidence type="ECO:0000256" key="2">
    <source>
        <dbReference type="ARBA" id="ARBA00022525"/>
    </source>
</evidence>
<comment type="subcellular location">
    <subcellularLocation>
        <location evidence="1">Secreted</location>
    </subcellularLocation>
</comment>
<reference evidence="4" key="1">
    <citation type="journal article" date="2020" name="J Insects Food Feed">
        <title>The yellow mealworm (Tenebrio molitor) genome: a resource for the emerging insects as food and feed industry.</title>
        <authorList>
            <person name="Eriksson T."/>
            <person name="Andere A."/>
            <person name="Kelstrup H."/>
            <person name="Emery V."/>
            <person name="Picard C."/>
        </authorList>
    </citation>
    <scope>NUCLEOTIDE SEQUENCE</scope>
    <source>
        <strain evidence="4">Stoneville</strain>
        <tissue evidence="4">Whole head</tissue>
    </source>
</reference>
<reference evidence="4" key="2">
    <citation type="submission" date="2021-08" db="EMBL/GenBank/DDBJ databases">
        <authorList>
            <person name="Eriksson T."/>
        </authorList>
    </citation>
    <scope>NUCLEOTIDE SEQUENCE</scope>
    <source>
        <strain evidence="4">Stoneville</strain>
        <tissue evidence="4">Whole head</tissue>
    </source>
</reference>
<proteinExistence type="predicted"/>
<keyword evidence="2" id="KW-0964">Secreted</keyword>
<feature type="domain" description="SCP" evidence="3">
    <location>
        <begin position="62"/>
        <end position="231"/>
    </location>
</feature>
<evidence type="ECO:0000313" key="4">
    <source>
        <dbReference type="EMBL" id="KAH0819709.1"/>
    </source>
</evidence>
<dbReference type="Pfam" id="PF00188">
    <property type="entry name" value="CAP"/>
    <property type="match status" value="1"/>
</dbReference>
<dbReference type="CDD" id="cd05380">
    <property type="entry name" value="CAP_euk"/>
    <property type="match status" value="1"/>
</dbReference>
<dbReference type="AlphaFoldDB" id="A0A8J6HS52"/>
<dbReference type="InterPro" id="IPR035940">
    <property type="entry name" value="CAP_sf"/>
</dbReference>
<dbReference type="InterPro" id="IPR014044">
    <property type="entry name" value="CAP_dom"/>
</dbReference>
<evidence type="ECO:0000313" key="5">
    <source>
        <dbReference type="Proteomes" id="UP000719412"/>
    </source>
</evidence>
<evidence type="ECO:0000259" key="3">
    <source>
        <dbReference type="SMART" id="SM00198"/>
    </source>
</evidence>
<dbReference type="Proteomes" id="UP000719412">
    <property type="component" value="Unassembled WGS sequence"/>
</dbReference>
<protein>
    <recommendedName>
        <fullName evidence="3">SCP domain-containing protein</fullName>
    </recommendedName>
</protein>
<evidence type="ECO:0000256" key="1">
    <source>
        <dbReference type="ARBA" id="ARBA00004613"/>
    </source>
</evidence>
<keyword evidence="5" id="KW-1185">Reference proteome</keyword>
<name>A0A8J6HS52_TENMO</name>
<sequence>MEEPEQDIITTIISEQDPEGQFDFTKFNYCNMNVPKCEGEKHSACDCKMRGQRTVVLDNLTQFRQDVLDKHNELRNFFASGKEPQKYVFGKTISNMVVLNYDLELEYIAKCYGGYFVTGHDKCRVTHDETSVGQNLAGVSAQFDDNHLTSIERWYNEVEYVDGPEYLYETWVHKNPPRGHIGHLTQLVWWSMRRVGCARIWNPANNFSWYKWAIICNYKAAPGLTPGNMKGSNIFEVGPPCTKCPFDWKCNVKYTSLCGKHYPAPRDSPTPTPHGKASERLVASQIISLGALVVLSYFC</sequence>
<comment type="caution">
    <text evidence="4">The sequence shown here is derived from an EMBL/GenBank/DDBJ whole genome shotgun (WGS) entry which is preliminary data.</text>
</comment>
<organism evidence="4 5">
    <name type="scientific">Tenebrio molitor</name>
    <name type="common">Yellow mealworm beetle</name>
    <dbReference type="NCBI Taxonomy" id="7067"/>
    <lineage>
        <taxon>Eukaryota</taxon>
        <taxon>Metazoa</taxon>
        <taxon>Ecdysozoa</taxon>
        <taxon>Arthropoda</taxon>
        <taxon>Hexapoda</taxon>
        <taxon>Insecta</taxon>
        <taxon>Pterygota</taxon>
        <taxon>Neoptera</taxon>
        <taxon>Endopterygota</taxon>
        <taxon>Coleoptera</taxon>
        <taxon>Polyphaga</taxon>
        <taxon>Cucujiformia</taxon>
        <taxon>Tenebrionidae</taxon>
        <taxon>Tenebrio</taxon>
    </lineage>
</organism>
<dbReference type="GO" id="GO:0005576">
    <property type="term" value="C:extracellular region"/>
    <property type="evidence" value="ECO:0007669"/>
    <property type="project" value="UniProtKB-SubCell"/>
</dbReference>
<dbReference type="InterPro" id="IPR001283">
    <property type="entry name" value="CRISP-related"/>
</dbReference>
<dbReference type="PANTHER" id="PTHR10334">
    <property type="entry name" value="CYSTEINE-RICH SECRETORY PROTEIN-RELATED"/>
    <property type="match status" value="1"/>
</dbReference>
<accession>A0A8J6HS52</accession>
<dbReference type="Gene3D" id="3.40.33.10">
    <property type="entry name" value="CAP"/>
    <property type="match status" value="1"/>
</dbReference>
<dbReference type="EMBL" id="JABDTM020013918">
    <property type="protein sequence ID" value="KAH0819709.1"/>
    <property type="molecule type" value="Genomic_DNA"/>
</dbReference>
<gene>
    <name evidence="4" type="ORF">GEV33_003081</name>
</gene>